<dbReference type="PANTHER" id="PTHR12315">
    <property type="entry name" value="BICOID-INTERACTING PROTEIN RELATED"/>
    <property type="match status" value="1"/>
</dbReference>
<keyword evidence="4 5" id="KW-0949">S-adenosyl-L-methionine</keyword>
<dbReference type="PROSITE" id="PS51515">
    <property type="entry name" value="BIN3_SAM"/>
    <property type="match status" value="1"/>
</dbReference>
<dbReference type="GO" id="GO:0017069">
    <property type="term" value="F:snRNA binding"/>
    <property type="evidence" value="ECO:0007669"/>
    <property type="project" value="TreeGrafter"/>
</dbReference>
<dbReference type="SUPFAM" id="SSF53335">
    <property type="entry name" value="S-adenosyl-L-methionine-dependent methyltransferases"/>
    <property type="match status" value="1"/>
</dbReference>
<dbReference type="InterPro" id="IPR029063">
    <property type="entry name" value="SAM-dependent_MTases_sf"/>
</dbReference>
<dbReference type="Pfam" id="PF13649">
    <property type="entry name" value="Methyltransf_25"/>
    <property type="match status" value="1"/>
</dbReference>
<dbReference type="InterPro" id="IPR010675">
    <property type="entry name" value="Bin3_C"/>
</dbReference>
<proteinExistence type="inferred from homology"/>
<dbReference type="AlphaFoldDB" id="A0AAV4M7Y2"/>
<keyword evidence="10" id="KW-1185">Reference proteome</keyword>
<dbReference type="Pfam" id="PF06859">
    <property type="entry name" value="Bin3"/>
    <property type="match status" value="1"/>
</dbReference>
<keyword evidence="2 6" id="KW-0489">Methyltransferase</keyword>
<feature type="compositionally biased region" description="Basic and acidic residues" evidence="7">
    <location>
        <begin position="145"/>
        <end position="154"/>
    </location>
</feature>
<protein>
    <recommendedName>
        <fullName evidence="6">RNA methyltransferase</fullName>
        <ecNumber evidence="6">2.1.1.-</ecNumber>
    </recommendedName>
</protein>
<organism evidence="9 10">
    <name type="scientific">Caerostris darwini</name>
    <dbReference type="NCBI Taxonomy" id="1538125"/>
    <lineage>
        <taxon>Eukaryota</taxon>
        <taxon>Metazoa</taxon>
        <taxon>Ecdysozoa</taxon>
        <taxon>Arthropoda</taxon>
        <taxon>Chelicerata</taxon>
        <taxon>Arachnida</taxon>
        <taxon>Araneae</taxon>
        <taxon>Araneomorphae</taxon>
        <taxon>Entelegynae</taxon>
        <taxon>Araneoidea</taxon>
        <taxon>Araneidae</taxon>
        <taxon>Caerostris</taxon>
    </lineage>
</organism>
<dbReference type="PANTHER" id="PTHR12315:SF0">
    <property type="entry name" value="7SK SNRNA METHYLPHOSPHATE CAPPING ENZYME"/>
    <property type="match status" value="1"/>
</dbReference>
<dbReference type="GO" id="GO:0008173">
    <property type="term" value="F:RNA methyltransferase activity"/>
    <property type="evidence" value="ECO:0007669"/>
    <property type="project" value="UniProtKB-UniRule"/>
</dbReference>
<dbReference type="InterPro" id="IPR041698">
    <property type="entry name" value="Methyltransf_25"/>
</dbReference>
<comment type="caution">
    <text evidence="9">The sequence shown here is derived from an EMBL/GenBank/DDBJ whole genome shotgun (WGS) entry which is preliminary data.</text>
</comment>
<dbReference type="GO" id="GO:0008171">
    <property type="term" value="F:O-methyltransferase activity"/>
    <property type="evidence" value="ECO:0007669"/>
    <property type="project" value="UniProtKB-UniRule"/>
</dbReference>
<dbReference type="InterPro" id="IPR039772">
    <property type="entry name" value="Bin3-like"/>
</dbReference>
<evidence type="ECO:0000256" key="3">
    <source>
        <dbReference type="ARBA" id="ARBA00022679"/>
    </source>
</evidence>
<evidence type="ECO:0000313" key="9">
    <source>
        <dbReference type="EMBL" id="GIX68483.1"/>
    </source>
</evidence>
<sequence length="556" mass="64870">MKQFTKCRFNQGHALLRKQIPKPIFVTAQRSGKRRYTFSGHEHKTLNRKKRRYTHATLPSKFLLGGNRTDPLNLNSLQDAEVNKQLNAFSPASSPVPIPIWRRAQIQVAIPQNINDPLNLNTGEEIEFNLLSSKPRKRRRHRKGKKDENLEERINPLSPTEEVPSSNVQMDSHVESCSLNDSRLIIQDLKNISKTESEDQIPLIESDSSCTRNEVSLAEKMEFFLPRCCEEEEKQKVNRRFSDANRDRKNAVLQFRMNAKKFCYGNHITRNLNWTYGEDSFDDQRLRFFDRDLFDYADVLDIGCNVGHIALYIAKYRTPKFVTGIDIDERLIKRAQRKLCEEKSRNIASGSDFPQSFKNMYGPLCKLAVPSFTERDPEYPDNVSFLEANYVPANEEELENQRGEYDTILCLRVTKWIHLNFGDEGLKLAFKRMFAQLRYGGHLVLEPQPWFTYAPSKKITPEIYETYRGLKMRPKAFCEYLTSSEVGFTSCQVIGRTYNSSKVYRQDIFLFTKGHPCDTSPSMPFNYDMWFEKPEPFADFHENEEYKEEQTADIIQ</sequence>
<feature type="region of interest" description="Disordered" evidence="7">
    <location>
        <begin position="135"/>
        <end position="167"/>
    </location>
</feature>
<reference evidence="9 10" key="1">
    <citation type="submission" date="2021-06" db="EMBL/GenBank/DDBJ databases">
        <title>Caerostris darwini draft genome.</title>
        <authorList>
            <person name="Kono N."/>
            <person name="Arakawa K."/>
        </authorList>
    </citation>
    <scope>NUCLEOTIDE SEQUENCE [LARGE SCALE GENOMIC DNA]</scope>
</reference>
<comment type="similarity">
    <text evidence="1 6">Belongs to the methyltransferase superfamily.</text>
</comment>
<dbReference type="EMBL" id="BPLQ01000179">
    <property type="protein sequence ID" value="GIX68483.1"/>
    <property type="molecule type" value="Genomic_DNA"/>
</dbReference>
<accession>A0AAV4M7Y2</accession>
<dbReference type="Proteomes" id="UP001054837">
    <property type="component" value="Unassembled WGS sequence"/>
</dbReference>
<evidence type="ECO:0000256" key="5">
    <source>
        <dbReference type="PROSITE-ProRule" id="PRU00848"/>
    </source>
</evidence>
<evidence type="ECO:0000313" key="10">
    <source>
        <dbReference type="Proteomes" id="UP001054837"/>
    </source>
</evidence>
<dbReference type="CDD" id="cd02440">
    <property type="entry name" value="AdoMet_MTases"/>
    <property type="match status" value="1"/>
</dbReference>
<evidence type="ECO:0000259" key="8">
    <source>
        <dbReference type="PROSITE" id="PS51515"/>
    </source>
</evidence>
<evidence type="ECO:0000256" key="1">
    <source>
        <dbReference type="ARBA" id="ARBA00008361"/>
    </source>
</evidence>
<feature type="domain" description="Bin3-type SAM" evidence="8">
    <location>
        <begin position="283"/>
        <end position="516"/>
    </location>
</feature>
<evidence type="ECO:0000256" key="4">
    <source>
        <dbReference type="ARBA" id="ARBA00022691"/>
    </source>
</evidence>
<dbReference type="GO" id="GO:0032259">
    <property type="term" value="P:methylation"/>
    <property type="evidence" value="ECO:0007669"/>
    <property type="project" value="UniProtKB-KW"/>
</dbReference>
<keyword evidence="3 6" id="KW-0808">Transferase</keyword>
<dbReference type="InterPro" id="IPR024160">
    <property type="entry name" value="BIN3_SAM-bd_dom"/>
</dbReference>
<gene>
    <name evidence="9" type="primary">mepce</name>
    <name evidence="9" type="ORF">CDAR_500491</name>
</gene>
<name>A0AAV4M7Y2_9ARAC</name>
<evidence type="ECO:0000256" key="7">
    <source>
        <dbReference type="SAM" id="MobiDB-lite"/>
    </source>
</evidence>
<dbReference type="GO" id="GO:0040031">
    <property type="term" value="P:snRNA modification"/>
    <property type="evidence" value="ECO:0007669"/>
    <property type="project" value="TreeGrafter"/>
</dbReference>
<dbReference type="Gene3D" id="3.40.50.150">
    <property type="entry name" value="Vaccinia Virus protein VP39"/>
    <property type="match status" value="1"/>
</dbReference>
<feature type="compositionally biased region" description="Basic residues" evidence="7">
    <location>
        <begin position="135"/>
        <end position="144"/>
    </location>
</feature>
<evidence type="ECO:0000256" key="2">
    <source>
        <dbReference type="ARBA" id="ARBA00022603"/>
    </source>
</evidence>
<evidence type="ECO:0000256" key="6">
    <source>
        <dbReference type="RuleBase" id="RU367087"/>
    </source>
</evidence>
<dbReference type="EC" id="2.1.1.-" evidence="6"/>